<reference evidence="16" key="1">
    <citation type="submission" date="2023-09" db="UniProtKB">
        <authorList>
            <consortium name="Ensembl"/>
        </authorList>
    </citation>
    <scope>IDENTIFICATION</scope>
</reference>
<feature type="binding site" evidence="13">
    <location>
        <position position="270"/>
    </location>
    <ligand>
        <name>Ca(2+)</name>
        <dbReference type="ChEBI" id="CHEBI:29108"/>
        <label>1</label>
        <note>catalytic</note>
    </ligand>
</feature>
<dbReference type="FunFam" id="2.120.10.30:FF:000023">
    <property type="entry name" value="Serum paraoxonase/arylesterase 2"/>
    <property type="match status" value="1"/>
</dbReference>
<comment type="cofactor">
    <cofactor evidence="13 15">
        <name>Ca(2+)</name>
        <dbReference type="ChEBI" id="CHEBI:29108"/>
    </cofactor>
    <text evidence="13 15">Binds 2 calcium ions per subunit.</text>
</comment>
<dbReference type="GO" id="GO:0042803">
    <property type="term" value="F:protein homodimerization activity"/>
    <property type="evidence" value="ECO:0007669"/>
    <property type="project" value="Ensembl"/>
</dbReference>
<feature type="glycosylation site" description="N-linked (GlcNAc...) asparagine" evidence="14">
    <location>
        <position position="254"/>
    </location>
</feature>
<comment type="PTM">
    <text evidence="14">Glycosylated.</text>
</comment>
<evidence type="ECO:0000256" key="9">
    <source>
        <dbReference type="ARBA" id="ARBA00023157"/>
    </source>
</evidence>
<comment type="catalytic activity">
    <reaction evidence="2">
        <text>an N-acyl-L-homoserine lactone + H2O = an N-acyl-L-homoserine + H(+)</text>
        <dbReference type="Rhea" id="RHEA:22576"/>
        <dbReference type="ChEBI" id="CHEBI:15377"/>
        <dbReference type="ChEBI" id="CHEBI:15378"/>
        <dbReference type="ChEBI" id="CHEBI:55474"/>
        <dbReference type="ChEBI" id="CHEBI:58921"/>
        <dbReference type="EC" id="3.1.1.81"/>
    </reaction>
</comment>
<dbReference type="GO" id="GO:0046434">
    <property type="term" value="P:organophosphate catabolic process"/>
    <property type="evidence" value="ECO:0007669"/>
    <property type="project" value="Ensembl"/>
</dbReference>
<keyword evidence="8 13" id="KW-0106">Calcium</keyword>
<evidence type="ECO:0000256" key="10">
    <source>
        <dbReference type="ARBA" id="ARBA00023180"/>
    </source>
</evidence>
<dbReference type="GO" id="GO:0008203">
    <property type="term" value="P:cholesterol metabolic process"/>
    <property type="evidence" value="ECO:0007669"/>
    <property type="project" value="Ensembl"/>
</dbReference>
<keyword evidence="5 13" id="KW-0479">Metal-binding</keyword>
<evidence type="ECO:0000256" key="3">
    <source>
        <dbReference type="ARBA" id="ARBA00008595"/>
    </source>
</evidence>
<keyword evidence="9 15" id="KW-1015">Disulfide bond</keyword>
<dbReference type="SUPFAM" id="SSF63829">
    <property type="entry name" value="Calcium-dependent phosphotriesterase"/>
    <property type="match status" value="1"/>
</dbReference>
<dbReference type="PANTHER" id="PTHR11799">
    <property type="entry name" value="PARAOXONASE"/>
    <property type="match status" value="1"/>
</dbReference>
<evidence type="ECO:0000256" key="2">
    <source>
        <dbReference type="ARBA" id="ARBA00000450"/>
    </source>
</evidence>
<evidence type="ECO:0000256" key="4">
    <source>
        <dbReference type="ARBA" id="ARBA00011233"/>
    </source>
</evidence>
<dbReference type="PANTHER" id="PTHR11799:SF16">
    <property type="entry name" value="SERUM PARAOXONASE_ARYLESTERASE 1"/>
    <property type="match status" value="1"/>
</dbReference>
<dbReference type="PRINTS" id="PR01785">
    <property type="entry name" value="PARAOXONASE"/>
</dbReference>
<evidence type="ECO:0000256" key="6">
    <source>
        <dbReference type="ARBA" id="ARBA00022729"/>
    </source>
</evidence>
<keyword evidence="6" id="KW-0732">Signal</keyword>
<evidence type="ECO:0000256" key="1">
    <source>
        <dbReference type="ARBA" id="ARBA00000368"/>
    </source>
</evidence>
<dbReference type="OMA" id="YFADPYF"/>
<dbReference type="GO" id="GO:1901335">
    <property type="term" value="P:lactone catabolic process"/>
    <property type="evidence" value="ECO:0007669"/>
    <property type="project" value="Ensembl"/>
</dbReference>
<keyword evidence="7 15" id="KW-0378">Hydrolase</keyword>
<sequence>MCRCSTFRLRKELFPGLTRLPLNLVSEMLPMNLLGDGLKTITNVLSVFLAYIIEAHSIYKVSVFSPPLFSKGLKYPGIKSFEPDKPGKILLMDVNSGSCPLITGSNFDLSSFNPHGISTFTNEDNTVYLLVVNHPDFKSTVELFKFQEEEKSLLHLKTIKHKLLPNLNGIVGVGPEHFYAINDHCFVDPYLRSWELYLGLAWSFVVYYSPNEVRVVASGFDFAVESTSHLMASMYVYISEVLAHKIHVYEKHANWTLTPLKPLDFNTLMDNVSQDPVTGDLWVGRHPNGMKIFFYDPENPTGSEVSLQNESLLRGSMVASVYKGKLLIGTVFHKALYCEL</sequence>
<evidence type="ECO:0000313" key="16">
    <source>
        <dbReference type="Ensembl" id="ENSBMSP00010013387.1"/>
    </source>
</evidence>
<dbReference type="AlphaFoldDB" id="A0A8C0CYE8"/>
<dbReference type="GO" id="GO:0004064">
    <property type="term" value="F:arylesterase activity"/>
    <property type="evidence" value="ECO:0007669"/>
    <property type="project" value="UniProtKB-UniRule"/>
</dbReference>
<dbReference type="GO" id="GO:0010875">
    <property type="term" value="P:positive regulation of cholesterol efflux"/>
    <property type="evidence" value="ECO:0007669"/>
    <property type="project" value="Ensembl"/>
</dbReference>
<evidence type="ECO:0000256" key="13">
    <source>
        <dbReference type="PIRSR" id="PIRSR602640-2"/>
    </source>
</evidence>
<dbReference type="GO" id="GO:0046395">
    <property type="term" value="P:carboxylic acid catabolic process"/>
    <property type="evidence" value="ECO:0007669"/>
    <property type="project" value="Ensembl"/>
</dbReference>
<comment type="similarity">
    <text evidence="3 15">Belongs to the paraoxonase family.</text>
</comment>
<gene>
    <name evidence="16" type="primary">PON1</name>
</gene>
<feature type="glycosylation site" description="N-linked (GlcNAc...) asparagine" evidence="14">
    <location>
        <position position="271"/>
    </location>
</feature>
<dbReference type="InterPro" id="IPR011042">
    <property type="entry name" value="6-blade_b-propeller_TolB-like"/>
</dbReference>
<feature type="binding site" evidence="13">
    <location>
        <position position="271"/>
    </location>
    <ligand>
        <name>Ca(2+)</name>
        <dbReference type="ChEBI" id="CHEBI:29108"/>
        <label>1</label>
        <note>catalytic</note>
    </ligand>
</feature>
<dbReference type="InterPro" id="IPR051288">
    <property type="entry name" value="Serum_paraoxonase/arylesterase"/>
</dbReference>
<dbReference type="GO" id="GO:0046470">
    <property type="term" value="P:phosphatidylcholine metabolic process"/>
    <property type="evidence" value="ECO:0007669"/>
    <property type="project" value="Ensembl"/>
</dbReference>
<dbReference type="GO" id="GO:0102007">
    <property type="term" value="F:acyl-L-homoserine-lactone lactonohydrolase activity"/>
    <property type="evidence" value="ECO:0007669"/>
    <property type="project" value="UniProtKB-EC"/>
</dbReference>
<evidence type="ECO:0000256" key="14">
    <source>
        <dbReference type="PIRSR" id="PIRSR602640-4"/>
    </source>
</evidence>
<dbReference type="Gene3D" id="2.120.10.30">
    <property type="entry name" value="TolB, C-terminal domain"/>
    <property type="match status" value="1"/>
</dbReference>
<feature type="binding site" evidence="13">
    <location>
        <position position="117"/>
    </location>
    <ligand>
        <name>Ca(2+)</name>
        <dbReference type="ChEBI" id="CHEBI:29108"/>
        <label>2</label>
    </ligand>
</feature>
<dbReference type="InterPro" id="IPR002640">
    <property type="entry name" value="Arylesterase"/>
</dbReference>
<comment type="function">
    <text evidence="11">Capable of hydrolyzing lactones and a number of aromatic carboxylic acid esters.</text>
</comment>
<comment type="subunit">
    <text evidence="4">Homotrimer.</text>
</comment>
<name>A0A8C0CYE8_BALMU</name>
<feature type="glycosylation site" description="N-linked (GlcNAc...) asparagine" evidence="14">
    <location>
        <position position="309"/>
    </location>
</feature>
<dbReference type="GO" id="GO:0004063">
    <property type="term" value="F:aryldialkylphosphatase activity"/>
    <property type="evidence" value="ECO:0007669"/>
    <property type="project" value="Ensembl"/>
</dbReference>
<feature type="active site" description="Proton acceptor" evidence="12">
    <location>
        <position position="115"/>
    </location>
</feature>
<feature type="binding site" evidence="13">
    <location>
        <position position="168"/>
    </location>
    <ligand>
        <name>Ca(2+)</name>
        <dbReference type="ChEBI" id="CHEBI:29108"/>
        <label>1</label>
        <note>catalytic</note>
    </ligand>
</feature>
<dbReference type="Ensembl" id="ENSBMST00010014859.1">
    <property type="protein sequence ID" value="ENSBMSP00010013387.1"/>
    <property type="gene ID" value="ENSBMSG00010009764.1"/>
</dbReference>
<comment type="catalytic activity">
    <reaction evidence="1 15">
        <text>a phenyl acetate + H2O = a phenol + acetate + H(+)</text>
        <dbReference type="Rhea" id="RHEA:17309"/>
        <dbReference type="ChEBI" id="CHEBI:15377"/>
        <dbReference type="ChEBI" id="CHEBI:15378"/>
        <dbReference type="ChEBI" id="CHEBI:30089"/>
        <dbReference type="ChEBI" id="CHEBI:33853"/>
        <dbReference type="ChEBI" id="CHEBI:140310"/>
        <dbReference type="EC" id="3.1.1.2"/>
    </reaction>
</comment>
<dbReference type="GO" id="GO:0005509">
    <property type="term" value="F:calcium ion binding"/>
    <property type="evidence" value="ECO:0007669"/>
    <property type="project" value="Ensembl"/>
</dbReference>
<dbReference type="GO" id="GO:0005543">
    <property type="term" value="F:phospholipid binding"/>
    <property type="evidence" value="ECO:0007669"/>
    <property type="project" value="Ensembl"/>
</dbReference>
<dbReference type="GO" id="GO:0009636">
    <property type="term" value="P:response to toxic substance"/>
    <property type="evidence" value="ECO:0007669"/>
    <property type="project" value="Ensembl"/>
</dbReference>
<dbReference type="Pfam" id="PF01731">
    <property type="entry name" value="Arylesterase"/>
    <property type="match status" value="1"/>
</dbReference>
<organism evidence="16">
    <name type="scientific">Balaenoptera musculus</name>
    <name type="common">Blue whale</name>
    <dbReference type="NCBI Taxonomy" id="9771"/>
    <lineage>
        <taxon>Eukaryota</taxon>
        <taxon>Metazoa</taxon>
        <taxon>Chordata</taxon>
        <taxon>Craniata</taxon>
        <taxon>Vertebrata</taxon>
        <taxon>Euteleostomi</taxon>
        <taxon>Mammalia</taxon>
        <taxon>Eutheria</taxon>
        <taxon>Laurasiatheria</taxon>
        <taxon>Artiodactyla</taxon>
        <taxon>Whippomorpha</taxon>
        <taxon>Cetacea</taxon>
        <taxon>Mysticeti</taxon>
        <taxon>Balaenopteridae</taxon>
        <taxon>Balaenoptera</taxon>
    </lineage>
</organism>
<keyword evidence="10 14" id="KW-0325">Glycoprotein</keyword>
<evidence type="ECO:0000256" key="11">
    <source>
        <dbReference type="ARBA" id="ARBA00059617"/>
    </source>
</evidence>
<dbReference type="GO" id="GO:0034366">
    <property type="term" value="C:spherical high-density lipoprotein particle"/>
    <property type="evidence" value="ECO:0007669"/>
    <property type="project" value="Ensembl"/>
</dbReference>
<accession>A0A8C0CYE8</accession>
<evidence type="ECO:0000256" key="12">
    <source>
        <dbReference type="PIRSR" id="PIRSR602640-1"/>
    </source>
</evidence>
<protein>
    <recommendedName>
        <fullName evidence="15">Paraoxonase</fullName>
        <ecNumber evidence="15">3.1.1.2</ecNumber>
    </recommendedName>
</protein>
<proteinExistence type="inferred from homology"/>
<evidence type="ECO:0000256" key="5">
    <source>
        <dbReference type="ARBA" id="ARBA00022723"/>
    </source>
</evidence>
<dbReference type="GeneTree" id="ENSGT00390000008932"/>
<evidence type="ECO:0000256" key="8">
    <source>
        <dbReference type="ARBA" id="ARBA00022837"/>
    </source>
</evidence>
<evidence type="ECO:0000256" key="7">
    <source>
        <dbReference type="ARBA" id="ARBA00022801"/>
    </source>
</evidence>
<evidence type="ECO:0000256" key="15">
    <source>
        <dbReference type="RuleBase" id="RU368025"/>
    </source>
</evidence>
<dbReference type="EC" id="3.1.1.2" evidence="15"/>